<gene>
    <name evidence="2" type="ORF">MNBD_GAMMA04-273</name>
</gene>
<proteinExistence type="predicted"/>
<dbReference type="AlphaFoldDB" id="A0A3B0W6L5"/>
<dbReference type="PROSITE" id="PS51257">
    <property type="entry name" value="PROKAR_LIPOPROTEIN"/>
    <property type="match status" value="1"/>
</dbReference>
<dbReference type="Pfam" id="PF13590">
    <property type="entry name" value="DUF4136"/>
    <property type="match status" value="1"/>
</dbReference>
<dbReference type="EMBL" id="UOFB01000066">
    <property type="protein sequence ID" value="VAW44949.1"/>
    <property type="molecule type" value="Genomic_DNA"/>
</dbReference>
<evidence type="ECO:0000313" key="2">
    <source>
        <dbReference type="EMBL" id="VAW44949.1"/>
    </source>
</evidence>
<sequence length="219" mass="24099">MSMIKVILFLLMVSIFSGCANKIRTTTTTFYAPEHQQRGAIIVISLDEQTNRSLAFKHYQARFNEKLKAQGYTIAPSIEASDYIALVSYGIDHGKSSLVSTPVIGQIGGGTEYRSGTINIDGKKTAYSGFYYSMPIYGVVGSSTRTITTYTRAIAMDIVKTDSFKSKDPVKMYEIRAKSVGNCAVMLEVFDEMLEAMFTDFPNESGKAITVSVESDSEC</sequence>
<reference evidence="2" key="1">
    <citation type="submission" date="2018-06" db="EMBL/GenBank/DDBJ databases">
        <authorList>
            <person name="Zhirakovskaya E."/>
        </authorList>
    </citation>
    <scope>NUCLEOTIDE SEQUENCE</scope>
</reference>
<dbReference type="InterPro" id="IPR025411">
    <property type="entry name" value="DUF4136"/>
</dbReference>
<feature type="domain" description="DUF4136" evidence="1">
    <location>
        <begin position="29"/>
        <end position="202"/>
    </location>
</feature>
<accession>A0A3B0W6L5</accession>
<organism evidence="2">
    <name type="scientific">hydrothermal vent metagenome</name>
    <dbReference type="NCBI Taxonomy" id="652676"/>
    <lineage>
        <taxon>unclassified sequences</taxon>
        <taxon>metagenomes</taxon>
        <taxon>ecological metagenomes</taxon>
    </lineage>
</organism>
<name>A0A3B0W6L5_9ZZZZ</name>
<protein>
    <recommendedName>
        <fullName evidence="1">DUF4136 domain-containing protein</fullName>
    </recommendedName>
</protein>
<evidence type="ECO:0000259" key="1">
    <source>
        <dbReference type="Pfam" id="PF13590"/>
    </source>
</evidence>